<protein>
    <submittedName>
        <fullName evidence="7">Bifunctional short chain isoprenyl diphosphate synthase</fullName>
    </submittedName>
</protein>
<dbReference type="SFLD" id="SFLDG01017">
    <property type="entry name" value="Polyprenyl_Transferase_Like"/>
    <property type="match status" value="1"/>
</dbReference>
<evidence type="ECO:0000313" key="7">
    <source>
        <dbReference type="EMBL" id="KRO02497.1"/>
    </source>
</evidence>
<evidence type="ECO:0000256" key="4">
    <source>
        <dbReference type="ARBA" id="ARBA00022723"/>
    </source>
</evidence>
<dbReference type="SUPFAM" id="SSF48576">
    <property type="entry name" value="Terpenoid synthases"/>
    <property type="match status" value="1"/>
</dbReference>
<dbReference type="PANTHER" id="PTHR12001:SF85">
    <property type="entry name" value="SHORT CHAIN ISOPRENYL DIPHOSPHATE SYNTHASE"/>
    <property type="match status" value="1"/>
</dbReference>
<sequence>MDFIDYLTSVRPRVEKELDAGLPIPVSQKHLQEAEPAACNSVVADLNTYLYQPLRGFSATGGKRVRPALVLLATQAVHGDVEAALPVACAIEDFQSAALIHDDIADKSELRRGEPCLYRRLGTGLAINVGDAALVHTIGRICHGNTYDEATRLRLIDALISMQEHTLEGQALDLGWTQENRWDITPDEYLFMATSKTAYYSAAYPLLCGAIVGGGTAEQRSALKAFGLKAGLAFQLQDDLLNLVGDAKTQGKDFRSDITEGKRTLLVVKAIEVLLANAKDNTPDAAAAKASYKKLISLLSSKTNDPILLEEAVELIVSTGAVDDVRAYAQTLIAEAKGYLEEAPFDAEARDTLLSMADFFVNRER</sequence>
<comment type="similarity">
    <text evidence="2 6">Belongs to the FPP/GGPP synthase family.</text>
</comment>
<dbReference type="InterPro" id="IPR008949">
    <property type="entry name" value="Isoprenoid_synthase_dom_sf"/>
</dbReference>
<accession>A0ABR5Q0K7</accession>
<evidence type="ECO:0000256" key="2">
    <source>
        <dbReference type="ARBA" id="ARBA00006706"/>
    </source>
</evidence>
<dbReference type="PANTHER" id="PTHR12001">
    <property type="entry name" value="GERANYLGERANYL PYROPHOSPHATE SYNTHASE"/>
    <property type="match status" value="1"/>
</dbReference>
<dbReference type="EMBL" id="JQCP01000002">
    <property type="protein sequence ID" value="KRO02497.1"/>
    <property type="molecule type" value="Genomic_DNA"/>
</dbReference>
<dbReference type="InterPro" id="IPR000092">
    <property type="entry name" value="Polyprenyl_synt"/>
</dbReference>
<keyword evidence="3 6" id="KW-0808">Transferase</keyword>
<evidence type="ECO:0000313" key="8">
    <source>
        <dbReference type="Proteomes" id="UP000051927"/>
    </source>
</evidence>
<dbReference type="PROSITE" id="PS00723">
    <property type="entry name" value="POLYPRENYL_SYNTHASE_1"/>
    <property type="match status" value="1"/>
</dbReference>
<dbReference type="InterPro" id="IPR033749">
    <property type="entry name" value="Polyprenyl_synt_CS"/>
</dbReference>
<organism evidence="7 8">
    <name type="scientific">Lancefieldella rimae</name>
    <dbReference type="NCBI Taxonomy" id="1383"/>
    <lineage>
        <taxon>Bacteria</taxon>
        <taxon>Bacillati</taxon>
        <taxon>Actinomycetota</taxon>
        <taxon>Coriobacteriia</taxon>
        <taxon>Coriobacteriales</taxon>
        <taxon>Atopobiaceae</taxon>
        <taxon>Lancefieldella</taxon>
    </lineage>
</organism>
<name>A0ABR5Q0K7_9ACTN</name>
<dbReference type="SFLD" id="SFLDS00005">
    <property type="entry name" value="Isoprenoid_Synthase_Type_I"/>
    <property type="match status" value="1"/>
</dbReference>
<dbReference type="Pfam" id="PF00348">
    <property type="entry name" value="polyprenyl_synt"/>
    <property type="match status" value="1"/>
</dbReference>
<dbReference type="Proteomes" id="UP000051927">
    <property type="component" value="Unassembled WGS sequence"/>
</dbReference>
<dbReference type="GeneID" id="84904724"/>
<evidence type="ECO:0000256" key="1">
    <source>
        <dbReference type="ARBA" id="ARBA00001946"/>
    </source>
</evidence>
<dbReference type="Gene3D" id="1.10.600.10">
    <property type="entry name" value="Farnesyl Diphosphate Synthase"/>
    <property type="match status" value="1"/>
</dbReference>
<reference evidence="7 8" key="1">
    <citation type="journal article" date="2015" name="Genome Announc.">
        <title>Expanding the biotechnology potential of lactobacilli through comparative genomics of 213 strains and associated genera.</title>
        <authorList>
            <person name="Sun Z."/>
            <person name="Harris H.M."/>
            <person name="McCann A."/>
            <person name="Guo C."/>
            <person name="Argimon S."/>
            <person name="Zhang W."/>
            <person name="Yang X."/>
            <person name="Jeffery I.B."/>
            <person name="Cooney J.C."/>
            <person name="Kagawa T.F."/>
            <person name="Liu W."/>
            <person name="Song Y."/>
            <person name="Salvetti E."/>
            <person name="Wrobel A."/>
            <person name="Rasinkangas P."/>
            <person name="Parkhill J."/>
            <person name="Rea M.C."/>
            <person name="O'Sullivan O."/>
            <person name="Ritari J."/>
            <person name="Douillard F.P."/>
            <person name="Paul Ross R."/>
            <person name="Yang R."/>
            <person name="Briner A.E."/>
            <person name="Felis G.E."/>
            <person name="de Vos W.M."/>
            <person name="Barrangou R."/>
            <person name="Klaenhammer T.R."/>
            <person name="Caufield P.W."/>
            <person name="Cui Y."/>
            <person name="Zhang H."/>
            <person name="O'Toole P.W."/>
        </authorList>
    </citation>
    <scope>NUCLEOTIDE SEQUENCE [LARGE SCALE GENOMIC DNA]</scope>
    <source>
        <strain evidence="7 8">DSM 7090</strain>
    </source>
</reference>
<keyword evidence="5" id="KW-0460">Magnesium</keyword>
<evidence type="ECO:0000256" key="3">
    <source>
        <dbReference type="ARBA" id="ARBA00022679"/>
    </source>
</evidence>
<comment type="cofactor">
    <cofactor evidence="1">
        <name>Mg(2+)</name>
        <dbReference type="ChEBI" id="CHEBI:18420"/>
    </cofactor>
</comment>
<gene>
    <name evidence="7" type="ORF">IV60_GL000944</name>
</gene>
<keyword evidence="8" id="KW-1185">Reference proteome</keyword>
<comment type="caution">
    <text evidence="7">The sequence shown here is derived from an EMBL/GenBank/DDBJ whole genome shotgun (WGS) entry which is preliminary data.</text>
</comment>
<evidence type="ECO:0000256" key="6">
    <source>
        <dbReference type="RuleBase" id="RU004466"/>
    </source>
</evidence>
<evidence type="ECO:0000256" key="5">
    <source>
        <dbReference type="ARBA" id="ARBA00022842"/>
    </source>
</evidence>
<proteinExistence type="inferred from homology"/>
<keyword evidence="4" id="KW-0479">Metal-binding</keyword>
<dbReference type="CDD" id="cd00685">
    <property type="entry name" value="Trans_IPPS_HT"/>
    <property type="match status" value="1"/>
</dbReference>
<dbReference type="RefSeq" id="WP_003149261.1">
    <property type="nucleotide sequence ID" value="NZ_JQCP01000002.1"/>
</dbReference>